<feature type="chain" id="PRO_5028923076" evidence="1">
    <location>
        <begin position="22"/>
        <end position="247"/>
    </location>
</feature>
<protein>
    <submittedName>
        <fullName evidence="2">Toxin candidate TRINITY_DN17227_c0_g1_i1</fullName>
    </submittedName>
</protein>
<dbReference type="Gene3D" id="1.20.90.10">
    <property type="entry name" value="Phospholipase A2 domain"/>
    <property type="match status" value="1"/>
</dbReference>
<dbReference type="GO" id="GO:0050482">
    <property type="term" value="P:arachidonate secretion"/>
    <property type="evidence" value="ECO:0007669"/>
    <property type="project" value="InterPro"/>
</dbReference>
<dbReference type="SUPFAM" id="SSF48619">
    <property type="entry name" value="Phospholipase A2, PLA2"/>
    <property type="match status" value="1"/>
</dbReference>
<reference evidence="2" key="1">
    <citation type="journal article" date="2020" name="Mar. Drugs">
        <title>Transcriptomic Analysis of Four Cerianthid (Cnidaria, Ceriantharia) Venoms.</title>
        <authorList>
            <person name="Klompen A.M.L."/>
            <person name="Macrander J."/>
            <person name="Reitzel A.M."/>
            <person name="Stampar S.N."/>
        </authorList>
    </citation>
    <scope>NUCLEOTIDE SEQUENCE</scope>
</reference>
<keyword evidence="1" id="KW-0732">Signal</keyword>
<dbReference type="GO" id="GO:0004623">
    <property type="term" value="F:phospholipase A2 activity"/>
    <property type="evidence" value="ECO:0007669"/>
    <property type="project" value="InterPro"/>
</dbReference>
<dbReference type="PANTHER" id="PTHR37687:SF1">
    <property type="entry name" value="AGAP006772-PA"/>
    <property type="match status" value="1"/>
</dbReference>
<sequence length="247" mass="28586">MQSGLKVVAILCTAFFLQCHGAPKHMEKEKKKLTYQMLVEDYKEASRYKCEEALTPLDGCSLPVGEKSIFYRDMFTPACLRHDICYRCGVKFEWTRKECDEAFHRDMVKLCEVETTKRSRLPQQKRHKNSKRFLLSAKTKCEGAALTYYFGVRTFGGSSFLEEAKEWCNVECAKEGGDPEHTKISDHSVDKQFDLEHLKHGSLVTDEGREIEEKEAKYNDIQIYSDLLPPMITCQLEDGVDERMLIR</sequence>
<reference evidence="2" key="2">
    <citation type="submission" date="2020-07" db="EMBL/GenBank/DDBJ databases">
        <authorList>
            <person name="Klompen A.L."/>
            <person name="Macrander J."/>
            <person name="Reitzel A.M."/>
            <person name="Stampar S.N."/>
        </authorList>
    </citation>
    <scope>NUCLEOTIDE SEQUENCE</scope>
</reference>
<dbReference type="AlphaFoldDB" id="A0A7G7WZ11"/>
<dbReference type="InterPro" id="IPR036444">
    <property type="entry name" value="PLipase_A2_dom_sf"/>
</dbReference>
<proteinExistence type="evidence at transcript level"/>
<dbReference type="InterPro" id="IPR038875">
    <property type="entry name" value="PLA2_conodipine-like"/>
</dbReference>
<organism evidence="2">
    <name type="scientific">Isarachnanthus nocturnus</name>
    <dbReference type="NCBI Taxonomy" id="1240238"/>
    <lineage>
        <taxon>Eukaryota</taxon>
        <taxon>Metazoa</taxon>
        <taxon>Cnidaria</taxon>
        <taxon>Anthozoa</taxon>
        <taxon>Ceriantharia</taxon>
        <taxon>Penicillaria (in: tube anenomes)</taxon>
        <taxon>Arachnactidae</taxon>
        <taxon>Isarachnanthus</taxon>
    </lineage>
</organism>
<dbReference type="PANTHER" id="PTHR37687">
    <property type="entry name" value="AGAP006772-PA"/>
    <property type="match status" value="1"/>
</dbReference>
<dbReference type="EMBL" id="MT747566">
    <property type="protein sequence ID" value="QNH72500.1"/>
    <property type="molecule type" value="mRNA"/>
</dbReference>
<evidence type="ECO:0000313" key="2">
    <source>
        <dbReference type="EMBL" id="QNH72500.1"/>
    </source>
</evidence>
<accession>A0A7G7WZ11</accession>
<name>A0A7G7WZ11_9CNID</name>
<evidence type="ECO:0000256" key="1">
    <source>
        <dbReference type="SAM" id="SignalP"/>
    </source>
</evidence>
<feature type="signal peptide" evidence="1">
    <location>
        <begin position="1"/>
        <end position="21"/>
    </location>
</feature>
<dbReference type="GO" id="GO:0006644">
    <property type="term" value="P:phospholipid metabolic process"/>
    <property type="evidence" value="ECO:0007669"/>
    <property type="project" value="InterPro"/>
</dbReference>